<dbReference type="Proteomes" id="UP000002026">
    <property type="component" value="Chromosome"/>
</dbReference>
<organism evidence="1 2">
    <name type="scientific">Slackia heliotrinireducens (strain ATCC 29202 / DSM 20476 / NCTC 11029 / RHS 1)</name>
    <name type="common">Peptococcus heliotrinreducens</name>
    <dbReference type="NCBI Taxonomy" id="471855"/>
    <lineage>
        <taxon>Bacteria</taxon>
        <taxon>Bacillati</taxon>
        <taxon>Actinomycetota</taxon>
        <taxon>Coriobacteriia</taxon>
        <taxon>Eggerthellales</taxon>
        <taxon>Eggerthellaceae</taxon>
        <taxon>Slackia</taxon>
    </lineage>
</organism>
<accession>C7N8E4</accession>
<dbReference type="HOGENOM" id="CLU_138399_0_0_11"/>
<proteinExistence type="predicted"/>
<evidence type="ECO:0000313" key="2">
    <source>
        <dbReference type="Proteomes" id="UP000002026"/>
    </source>
</evidence>
<dbReference type="EMBL" id="CP001684">
    <property type="protein sequence ID" value="ACV23179.1"/>
    <property type="molecule type" value="Genomic_DNA"/>
</dbReference>
<dbReference type="KEGG" id="shi:Shel_21690"/>
<dbReference type="STRING" id="471855.Shel_21690"/>
<protein>
    <recommendedName>
        <fullName evidence="3">XRE family transcriptional regulator</fullName>
    </recommendedName>
</protein>
<evidence type="ECO:0000313" key="1">
    <source>
        <dbReference type="EMBL" id="ACV23179.1"/>
    </source>
</evidence>
<sequence length="144" mass="16684">MQTIRPAEPLTEDLMGELLETEDVQGYLDGHPSIKRTLPEYLKQLLEEKELVRSRVVRESDLNETYGYQIFTGQRNPSRDKVLQLAFGMKLSIRESNRLLQAAGVNTLYPKDRRDAIILFCMNKGYSLQQTNAELYRRAEETIC</sequence>
<evidence type="ECO:0008006" key="3">
    <source>
        <dbReference type="Google" id="ProtNLM"/>
    </source>
</evidence>
<reference evidence="1 2" key="1">
    <citation type="journal article" date="2009" name="Stand. Genomic Sci.">
        <title>Complete genome sequence of Slackia heliotrinireducens type strain (RHS 1).</title>
        <authorList>
            <person name="Pukall R."/>
            <person name="Lapidus A."/>
            <person name="Nolan M."/>
            <person name="Copeland A."/>
            <person name="Glavina Del Rio T."/>
            <person name="Lucas S."/>
            <person name="Chen F."/>
            <person name="Tice H."/>
            <person name="Cheng J.F."/>
            <person name="Chertkov O."/>
            <person name="Bruce D."/>
            <person name="Goodwin L."/>
            <person name="Kuske C."/>
            <person name="Brettin T."/>
            <person name="Detter J.C."/>
            <person name="Han C."/>
            <person name="Pitluck S."/>
            <person name="Pati A."/>
            <person name="Mavrommatis K."/>
            <person name="Ivanova N."/>
            <person name="Ovchinnikova G."/>
            <person name="Chen A."/>
            <person name="Palaniappan K."/>
            <person name="Schneider S."/>
            <person name="Rohde M."/>
            <person name="Chain P."/>
            <person name="D'haeseleer P."/>
            <person name="Goker M."/>
            <person name="Bristow J."/>
            <person name="Eisen J.A."/>
            <person name="Markowitz V."/>
            <person name="Kyrpides N.C."/>
            <person name="Klenk H.P."/>
            <person name="Hugenholtz P."/>
        </authorList>
    </citation>
    <scope>NUCLEOTIDE SEQUENCE [LARGE SCALE GENOMIC DNA]</scope>
    <source>
        <strain evidence="2">ATCC 29202 / DSM 20476 / NCTC 11029 / RHS 1</strain>
    </source>
</reference>
<dbReference type="eggNOG" id="ENOG5032ZVG">
    <property type="taxonomic scope" value="Bacteria"/>
</dbReference>
<gene>
    <name evidence="1" type="ordered locus">Shel_21690</name>
</gene>
<dbReference type="AlphaFoldDB" id="C7N8E4"/>
<keyword evidence="2" id="KW-1185">Reference proteome</keyword>
<name>C7N8E4_SLAHD</name>